<dbReference type="Pfam" id="PF03764">
    <property type="entry name" value="EFG_IV"/>
    <property type="match status" value="1"/>
</dbReference>
<dbReference type="AlphaFoldDB" id="A0A559JEF0"/>
<dbReference type="GO" id="GO:0003924">
    <property type="term" value="F:GTPase activity"/>
    <property type="evidence" value="ECO:0007669"/>
    <property type="project" value="InterPro"/>
</dbReference>
<dbReference type="SMART" id="SM00889">
    <property type="entry name" value="EFG_IV"/>
    <property type="match status" value="1"/>
</dbReference>
<feature type="domain" description="Tr-type G" evidence="4">
    <location>
        <begin position="6"/>
        <end position="264"/>
    </location>
</feature>
<dbReference type="InterPro" id="IPR027417">
    <property type="entry name" value="P-loop_NTPase"/>
</dbReference>
<dbReference type="PROSITE" id="PS51722">
    <property type="entry name" value="G_TR_2"/>
    <property type="match status" value="1"/>
</dbReference>
<keyword evidence="2" id="KW-0648">Protein biosynthesis</keyword>
<dbReference type="Gene3D" id="2.40.30.10">
    <property type="entry name" value="Translation factors"/>
    <property type="match status" value="1"/>
</dbReference>
<evidence type="ECO:0000313" key="5">
    <source>
        <dbReference type="EMBL" id="TVX98245.1"/>
    </source>
</evidence>
<dbReference type="Gene3D" id="3.40.50.300">
    <property type="entry name" value="P-loop containing nucleotide triphosphate hydrolases"/>
    <property type="match status" value="1"/>
</dbReference>
<name>A0A559JEF0_9BACL</name>
<dbReference type="Gene3D" id="3.30.230.10">
    <property type="match status" value="1"/>
</dbReference>
<dbReference type="GO" id="GO:0032790">
    <property type="term" value="P:ribosome disassembly"/>
    <property type="evidence" value="ECO:0007669"/>
    <property type="project" value="TreeGrafter"/>
</dbReference>
<evidence type="ECO:0000313" key="6">
    <source>
        <dbReference type="Proteomes" id="UP000316330"/>
    </source>
</evidence>
<dbReference type="PROSITE" id="PS00301">
    <property type="entry name" value="G_TR_1"/>
    <property type="match status" value="1"/>
</dbReference>
<proteinExistence type="predicted"/>
<dbReference type="PRINTS" id="PR01037">
    <property type="entry name" value="TCRTETOQM"/>
</dbReference>
<accession>A0A559JEF0</accession>
<evidence type="ECO:0000259" key="4">
    <source>
        <dbReference type="PROSITE" id="PS51722"/>
    </source>
</evidence>
<keyword evidence="1" id="KW-0547">Nucleotide-binding</keyword>
<dbReference type="InterPro" id="IPR053905">
    <property type="entry name" value="EF-G-like_DII"/>
</dbReference>
<dbReference type="Pfam" id="PF00679">
    <property type="entry name" value="EFG_C"/>
    <property type="match status" value="1"/>
</dbReference>
<reference evidence="5 6" key="1">
    <citation type="submission" date="2019-07" db="EMBL/GenBank/DDBJ databases">
        <authorList>
            <person name="Kim J."/>
        </authorList>
    </citation>
    <scope>NUCLEOTIDE SEQUENCE [LARGE SCALE GENOMIC DNA]</scope>
    <source>
        <strain evidence="5 6">G13</strain>
    </source>
</reference>
<dbReference type="EMBL" id="VNJJ01000009">
    <property type="protein sequence ID" value="TVX98245.1"/>
    <property type="molecule type" value="Genomic_DNA"/>
</dbReference>
<dbReference type="NCBIfam" id="TIGR00231">
    <property type="entry name" value="small_GTP"/>
    <property type="match status" value="1"/>
</dbReference>
<dbReference type="InterPro" id="IPR031157">
    <property type="entry name" value="G_TR_CS"/>
</dbReference>
<dbReference type="RefSeq" id="WP_144703996.1">
    <property type="nucleotide sequence ID" value="NZ_VNJJ01000009.1"/>
</dbReference>
<dbReference type="InterPro" id="IPR041095">
    <property type="entry name" value="EFG_II"/>
</dbReference>
<dbReference type="InterPro" id="IPR000795">
    <property type="entry name" value="T_Tr_GTP-bd_dom"/>
</dbReference>
<dbReference type="SUPFAM" id="SSF54211">
    <property type="entry name" value="Ribosomal protein S5 domain 2-like"/>
    <property type="match status" value="1"/>
</dbReference>
<dbReference type="Pfam" id="PF14492">
    <property type="entry name" value="EFG_III"/>
    <property type="match status" value="1"/>
</dbReference>
<dbReference type="CDD" id="cd04168">
    <property type="entry name" value="TetM_like"/>
    <property type="match status" value="1"/>
</dbReference>
<keyword evidence="3" id="KW-0342">GTP-binding</keyword>
<evidence type="ECO:0000256" key="3">
    <source>
        <dbReference type="ARBA" id="ARBA00023134"/>
    </source>
</evidence>
<dbReference type="InterPro" id="IPR014721">
    <property type="entry name" value="Ribsml_uS5_D2-typ_fold_subgr"/>
</dbReference>
<comment type="caution">
    <text evidence="5">The sequence shown here is derived from an EMBL/GenBank/DDBJ whole genome shotgun (WGS) entry which is preliminary data.</text>
</comment>
<gene>
    <name evidence="5" type="ORF">FPZ45_16225</name>
</gene>
<dbReference type="InterPro" id="IPR020568">
    <property type="entry name" value="Ribosomal_Su5_D2-typ_SF"/>
</dbReference>
<dbReference type="SUPFAM" id="SSF54980">
    <property type="entry name" value="EF-G C-terminal domain-like"/>
    <property type="match status" value="2"/>
</dbReference>
<dbReference type="Gene3D" id="3.30.70.240">
    <property type="match status" value="1"/>
</dbReference>
<dbReference type="SUPFAM" id="SSF52540">
    <property type="entry name" value="P-loop containing nucleoside triphosphate hydrolases"/>
    <property type="match status" value="1"/>
</dbReference>
<dbReference type="InterPro" id="IPR005517">
    <property type="entry name" value="Transl_elong_EFG/EF2_IV"/>
</dbReference>
<protein>
    <submittedName>
        <fullName evidence="5">TetM/TetW/TetO/TetS family tetracycline resistance ribosomal protection protein</fullName>
    </submittedName>
</protein>
<dbReference type="PANTHER" id="PTHR43261">
    <property type="entry name" value="TRANSLATION ELONGATION FACTOR G-RELATED"/>
    <property type="match status" value="1"/>
</dbReference>
<dbReference type="GO" id="GO:0005525">
    <property type="term" value="F:GTP binding"/>
    <property type="evidence" value="ECO:0007669"/>
    <property type="project" value="UniProtKB-KW"/>
</dbReference>
<organism evidence="5 6">
    <name type="scientific">Cohnella terricola</name>
    <dbReference type="NCBI Taxonomy" id="1289167"/>
    <lineage>
        <taxon>Bacteria</taxon>
        <taxon>Bacillati</taxon>
        <taxon>Bacillota</taxon>
        <taxon>Bacilli</taxon>
        <taxon>Bacillales</taxon>
        <taxon>Paenibacillaceae</taxon>
        <taxon>Cohnella</taxon>
    </lineage>
</organism>
<dbReference type="PRINTS" id="PR00315">
    <property type="entry name" value="ELONGATNFCT"/>
</dbReference>
<dbReference type="Pfam" id="PF22042">
    <property type="entry name" value="EF-G_D2"/>
    <property type="match status" value="1"/>
</dbReference>
<dbReference type="InterPro" id="IPR009000">
    <property type="entry name" value="Transl_B-barrel_sf"/>
</dbReference>
<dbReference type="InterPro" id="IPR035647">
    <property type="entry name" value="EFG_III/V"/>
</dbReference>
<dbReference type="SUPFAM" id="SSF50447">
    <property type="entry name" value="Translation proteins"/>
    <property type="match status" value="1"/>
</dbReference>
<dbReference type="InterPro" id="IPR000640">
    <property type="entry name" value="EFG_V-like"/>
</dbReference>
<dbReference type="OrthoDB" id="9801591at2"/>
<dbReference type="Pfam" id="PF00009">
    <property type="entry name" value="GTP_EFTU"/>
    <property type="match status" value="1"/>
</dbReference>
<dbReference type="GO" id="GO:0006412">
    <property type="term" value="P:translation"/>
    <property type="evidence" value="ECO:0007669"/>
    <property type="project" value="UniProtKB-KW"/>
</dbReference>
<dbReference type="Gene3D" id="3.30.70.870">
    <property type="entry name" value="Elongation Factor G (Translational Gtpase), domain 3"/>
    <property type="match status" value="1"/>
</dbReference>
<dbReference type="SMART" id="SM00838">
    <property type="entry name" value="EFG_C"/>
    <property type="match status" value="1"/>
</dbReference>
<keyword evidence="6" id="KW-1185">Reference proteome</keyword>
<sequence length="666" mass="73749">MNEPGKKLRNVGIFAHVDAGKTTTTEQMLYRSGKIRSLGSVDDGTAQTDWLEVERARGISVRSAVTRFVWNDIQVNLVDTPGHVDFLSEVERSLRVMDGAVLILSAVEGVQAQSEVIWQALRDLGIPTLIYVNKMDRIGAEPDRVLEEIRRLLSPDAIPVQAFGGVEGEFAEPDPLLSYVGSMAISGEHAAERKRLVEKVAEQDDALLERYFEQGDLADTELWPVLRSEIRESGIFPVLYGASNRGIGIDSLLDAIVHLLPAPEGETDAPLSGVVFKLDKDPVMGRIAYVRLYGGVLRNRDTVLHRALGIEEKVTQIRKMDGQRSEDVGILNAGDIAVVCGLSRARIGDIIGSEEGVPGEKRLAEPLLAVQSHWANEAEYPAVVAAFQELADEDPHLDVQWLPEDRELHLRVMGPIQVEVLMEMMKSRYGLSVTFGAPSVIYKETPAKQGEGFVAYTMPKPCWAILRFVIEPGERGSGLSYRSIVRTERLLESYQNEVARRVPEALEQGLKGWPVTDLKVTLIEGEHHVWHTHPLDFVVATPMGIMDGLANTDTKLLEPMLHFRLSTPEEYGGKLMSELSVMRGEFDTPVVRQGRMEIEGRLPVATSLDFPARLGSMTKGRGTLTTFFDGYQECPPDVQAERTRRGVNPLDTSKYILATRNALSQG</sequence>
<evidence type="ECO:0000256" key="2">
    <source>
        <dbReference type="ARBA" id="ARBA00022917"/>
    </source>
</evidence>
<dbReference type="Proteomes" id="UP000316330">
    <property type="component" value="Unassembled WGS sequence"/>
</dbReference>
<evidence type="ECO:0000256" key="1">
    <source>
        <dbReference type="ARBA" id="ARBA00022741"/>
    </source>
</evidence>
<dbReference type="PANTHER" id="PTHR43261:SF1">
    <property type="entry name" value="RIBOSOME-RELEASING FACTOR 2, MITOCHONDRIAL"/>
    <property type="match status" value="1"/>
</dbReference>
<dbReference type="InterPro" id="IPR005225">
    <property type="entry name" value="Small_GTP-bd"/>
</dbReference>